<evidence type="ECO:0000313" key="1">
    <source>
        <dbReference type="EMBL" id="MFD0863122.1"/>
    </source>
</evidence>
<keyword evidence="2" id="KW-1185">Reference proteome</keyword>
<dbReference type="RefSeq" id="WP_386408873.1">
    <property type="nucleotide sequence ID" value="NZ_JBHTJH010000017.1"/>
</dbReference>
<dbReference type="Proteomes" id="UP001596978">
    <property type="component" value="Unassembled WGS sequence"/>
</dbReference>
<accession>A0ABW3D1D9</accession>
<dbReference type="EMBL" id="JBHTJH010000017">
    <property type="protein sequence ID" value="MFD0863122.1"/>
    <property type="molecule type" value="Genomic_DNA"/>
</dbReference>
<proteinExistence type="predicted"/>
<comment type="caution">
    <text evidence="1">The sequence shown here is derived from an EMBL/GenBank/DDBJ whole genome shotgun (WGS) entry which is preliminary data.</text>
</comment>
<reference evidence="2" key="1">
    <citation type="journal article" date="2019" name="Int. J. Syst. Evol. Microbiol.">
        <title>The Global Catalogue of Microorganisms (GCM) 10K type strain sequencing project: providing services to taxonomists for standard genome sequencing and annotation.</title>
        <authorList>
            <consortium name="The Broad Institute Genomics Platform"/>
            <consortium name="The Broad Institute Genome Sequencing Center for Infectious Disease"/>
            <person name="Wu L."/>
            <person name="Ma J."/>
        </authorList>
    </citation>
    <scope>NUCLEOTIDE SEQUENCE [LARGE SCALE GENOMIC DNA]</scope>
    <source>
        <strain evidence="2">CCUG 62952</strain>
    </source>
</reference>
<gene>
    <name evidence="1" type="ORF">ACFQ1M_12980</name>
</gene>
<protein>
    <submittedName>
        <fullName evidence="1">Uncharacterized protein</fullName>
    </submittedName>
</protein>
<evidence type="ECO:0000313" key="2">
    <source>
        <dbReference type="Proteomes" id="UP001596978"/>
    </source>
</evidence>
<organism evidence="1 2">
    <name type="scientific">Sungkyunkwania multivorans</name>
    <dbReference type="NCBI Taxonomy" id="1173618"/>
    <lineage>
        <taxon>Bacteria</taxon>
        <taxon>Pseudomonadati</taxon>
        <taxon>Bacteroidota</taxon>
        <taxon>Flavobacteriia</taxon>
        <taxon>Flavobacteriales</taxon>
        <taxon>Flavobacteriaceae</taxon>
        <taxon>Sungkyunkwania</taxon>
    </lineage>
</organism>
<name>A0ABW3D1D9_9FLAO</name>
<sequence length="183" mass="22108">MKDSLFDHIEKCEHIIAYGKDELVVFDDQALDFVSVAKKDMHPYDMTTDSALKDYTNFKDLSLEEIFKIRRALLQNDEKAIYNANRMMRFLEFRMNSIQNRLRKNYTSRKERIRFIQNVISLLLEYHRRYDDPRFLSIALKLLRNRALSKRHLLDMSYSKQHAYNLLLSKHLIEKLKTNDKER</sequence>